<accession>A0AAV1CF29</accession>
<proteinExistence type="predicted"/>
<evidence type="ECO:0000256" key="2">
    <source>
        <dbReference type="SAM" id="Phobius"/>
    </source>
</evidence>
<dbReference type="Proteomes" id="UP001161247">
    <property type="component" value="Chromosome 2"/>
</dbReference>
<feature type="region of interest" description="Disordered" evidence="1">
    <location>
        <begin position="63"/>
        <end position="95"/>
    </location>
</feature>
<organism evidence="3 4">
    <name type="scientific">Oldenlandia corymbosa var. corymbosa</name>
    <dbReference type="NCBI Taxonomy" id="529605"/>
    <lineage>
        <taxon>Eukaryota</taxon>
        <taxon>Viridiplantae</taxon>
        <taxon>Streptophyta</taxon>
        <taxon>Embryophyta</taxon>
        <taxon>Tracheophyta</taxon>
        <taxon>Spermatophyta</taxon>
        <taxon>Magnoliopsida</taxon>
        <taxon>eudicotyledons</taxon>
        <taxon>Gunneridae</taxon>
        <taxon>Pentapetalae</taxon>
        <taxon>asterids</taxon>
        <taxon>lamiids</taxon>
        <taxon>Gentianales</taxon>
        <taxon>Rubiaceae</taxon>
        <taxon>Rubioideae</taxon>
        <taxon>Spermacoceae</taxon>
        <taxon>Hedyotis-Oldenlandia complex</taxon>
        <taxon>Oldenlandia</taxon>
    </lineage>
</organism>
<keyword evidence="2" id="KW-0812">Transmembrane</keyword>
<name>A0AAV1CF29_OLDCO</name>
<evidence type="ECO:0000313" key="3">
    <source>
        <dbReference type="EMBL" id="CAI9094066.1"/>
    </source>
</evidence>
<evidence type="ECO:0000313" key="4">
    <source>
        <dbReference type="Proteomes" id="UP001161247"/>
    </source>
</evidence>
<sequence>MNVTRVVKDWLLIAFSWLVIKDTVTIVNLLGYGLAFLGVGYYNHSKLQALKVKEAQKKAQEVDEESGKLLSVEGEGKINNTGSDGGVGKKGDGQS</sequence>
<keyword evidence="2" id="KW-1133">Transmembrane helix</keyword>
<reference evidence="3" key="1">
    <citation type="submission" date="2023-03" db="EMBL/GenBank/DDBJ databases">
        <authorList>
            <person name="Julca I."/>
        </authorList>
    </citation>
    <scope>NUCLEOTIDE SEQUENCE</scope>
</reference>
<feature type="transmembrane region" description="Helical" evidence="2">
    <location>
        <begin position="12"/>
        <end position="42"/>
    </location>
</feature>
<dbReference type="EMBL" id="OX459119">
    <property type="protein sequence ID" value="CAI9094066.1"/>
    <property type="molecule type" value="Genomic_DNA"/>
</dbReference>
<evidence type="ECO:0000256" key="1">
    <source>
        <dbReference type="SAM" id="MobiDB-lite"/>
    </source>
</evidence>
<dbReference type="AlphaFoldDB" id="A0AAV1CF29"/>
<keyword evidence="4" id="KW-1185">Reference proteome</keyword>
<protein>
    <submittedName>
        <fullName evidence="3">OLC1v1029722C1</fullName>
    </submittedName>
</protein>
<gene>
    <name evidence="3" type="ORF">OLC1_LOCUS5328</name>
</gene>
<keyword evidence="2" id="KW-0472">Membrane</keyword>